<dbReference type="PANTHER" id="PTHR23503:SF8">
    <property type="entry name" value="FACILITATED GLUCOSE TRANSPORTER PROTEIN 1"/>
    <property type="match status" value="1"/>
</dbReference>
<evidence type="ECO:0000256" key="6">
    <source>
        <dbReference type="SAM" id="Phobius"/>
    </source>
</evidence>
<proteinExistence type="predicted"/>
<keyword evidence="9" id="KW-1185">Reference proteome</keyword>
<evidence type="ECO:0000256" key="1">
    <source>
        <dbReference type="ARBA" id="ARBA00004141"/>
    </source>
</evidence>
<protein>
    <submittedName>
        <fullName evidence="8">General substrate transporter</fullName>
    </submittedName>
</protein>
<evidence type="ECO:0000313" key="9">
    <source>
        <dbReference type="Proteomes" id="UP000054144"/>
    </source>
</evidence>
<feature type="transmembrane region" description="Helical" evidence="6">
    <location>
        <begin position="67"/>
        <end position="90"/>
    </location>
</feature>
<feature type="transmembrane region" description="Helical" evidence="6">
    <location>
        <begin position="392"/>
        <end position="412"/>
    </location>
</feature>
<organism evidence="8 9">
    <name type="scientific">Fistulina hepatica ATCC 64428</name>
    <dbReference type="NCBI Taxonomy" id="1128425"/>
    <lineage>
        <taxon>Eukaryota</taxon>
        <taxon>Fungi</taxon>
        <taxon>Dikarya</taxon>
        <taxon>Basidiomycota</taxon>
        <taxon>Agaricomycotina</taxon>
        <taxon>Agaricomycetes</taxon>
        <taxon>Agaricomycetidae</taxon>
        <taxon>Agaricales</taxon>
        <taxon>Fistulinaceae</taxon>
        <taxon>Fistulina</taxon>
    </lineage>
</organism>
<keyword evidence="5 6" id="KW-0472">Membrane</keyword>
<feature type="transmembrane region" description="Helical" evidence="6">
    <location>
        <begin position="333"/>
        <end position="352"/>
    </location>
</feature>
<feature type="transmembrane region" description="Helical" evidence="6">
    <location>
        <begin position="432"/>
        <end position="450"/>
    </location>
</feature>
<dbReference type="PROSITE" id="PS00216">
    <property type="entry name" value="SUGAR_TRANSPORT_1"/>
    <property type="match status" value="1"/>
</dbReference>
<gene>
    <name evidence="8" type="ORF">FISHEDRAFT_48669</name>
</gene>
<dbReference type="GO" id="GO:0015149">
    <property type="term" value="F:hexose transmembrane transporter activity"/>
    <property type="evidence" value="ECO:0007669"/>
    <property type="project" value="TreeGrafter"/>
</dbReference>
<keyword evidence="3 6" id="KW-0812">Transmembrane</keyword>
<evidence type="ECO:0000256" key="3">
    <source>
        <dbReference type="ARBA" id="ARBA00022692"/>
    </source>
</evidence>
<feature type="transmembrane region" description="Helical" evidence="6">
    <location>
        <begin position="358"/>
        <end position="380"/>
    </location>
</feature>
<evidence type="ECO:0000313" key="8">
    <source>
        <dbReference type="EMBL" id="KIY45718.1"/>
    </source>
</evidence>
<dbReference type="InterPro" id="IPR036259">
    <property type="entry name" value="MFS_trans_sf"/>
</dbReference>
<dbReference type="Proteomes" id="UP000054144">
    <property type="component" value="Unassembled WGS sequence"/>
</dbReference>
<evidence type="ECO:0000256" key="5">
    <source>
        <dbReference type="ARBA" id="ARBA00023136"/>
    </source>
</evidence>
<dbReference type="InterPro" id="IPR005828">
    <property type="entry name" value="MFS_sugar_transport-like"/>
</dbReference>
<feature type="transmembrane region" description="Helical" evidence="6">
    <location>
        <begin position="302"/>
        <end position="326"/>
    </location>
</feature>
<dbReference type="Pfam" id="PF00083">
    <property type="entry name" value="Sugar_tr"/>
    <property type="match status" value="1"/>
</dbReference>
<comment type="subcellular location">
    <subcellularLocation>
        <location evidence="1">Membrane</location>
        <topology evidence="1">Multi-pass membrane protein</topology>
    </subcellularLocation>
</comment>
<dbReference type="PANTHER" id="PTHR23503">
    <property type="entry name" value="SOLUTE CARRIER FAMILY 2"/>
    <property type="match status" value="1"/>
</dbReference>
<dbReference type="Gene3D" id="1.20.1250.20">
    <property type="entry name" value="MFS general substrate transporter like domains"/>
    <property type="match status" value="1"/>
</dbReference>
<dbReference type="EMBL" id="KN882046">
    <property type="protein sequence ID" value="KIY45718.1"/>
    <property type="molecule type" value="Genomic_DNA"/>
</dbReference>
<feature type="transmembrane region" description="Helical" evidence="6">
    <location>
        <begin position="12"/>
        <end position="30"/>
    </location>
</feature>
<evidence type="ECO:0000256" key="2">
    <source>
        <dbReference type="ARBA" id="ARBA00022448"/>
    </source>
</evidence>
<reference evidence="8 9" key="1">
    <citation type="journal article" date="2015" name="Fungal Genet. Biol.">
        <title>Evolution of novel wood decay mechanisms in Agaricales revealed by the genome sequences of Fistulina hepatica and Cylindrobasidium torrendii.</title>
        <authorList>
            <person name="Floudas D."/>
            <person name="Held B.W."/>
            <person name="Riley R."/>
            <person name="Nagy L.G."/>
            <person name="Koehler G."/>
            <person name="Ransdell A.S."/>
            <person name="Younus H."/>
            <person name="Chow J."/>
            <person name="Chiniquy J."/>
            <person name="Lipzen A."/>
            <person name="Tritt A."/>
            <person name="Sun H."/>
            <person name="Haridas S."/>
            <person name="LaButti K."/>
            <person name="Ohm R.A."/>
            <person name="Kues U."/>
            <person name="Blanchette R.A."/>
            <person name="Grigoriev I.V."/>
            <person name="Minto R.E."/>
            <person name="Hibbett D.S."/>
        </authorList>
    </citation>
    <scope>NUCLEOTIDE SEQUENCE [LARGE SCALE GENOMIC DNA]</scope>
    <source>
        <strain evidence="8 9">ATCC 64428</strain>
    </source>
</reference>
<accession>A0A0D7A4H2</accession>
<dbReference type="OrthoDB" id="4540492at2759"/>
<evidence type="ECO:0000256" key="4">
    <source>
        <dbReference type="ARBA" id="ARBA00022989"/>
    </source>
</evidence>
<dbReference type="AlphaFoldDB" id="A0A0D7A4H2"/>
<keyword evidence="2" id="KW-0813">Transport</keyword>
<dbReference type="SUPFAM" id="SSF103473">
    <property type="entry name" value="MFS general substrate transporter"/>
    <property type="match status" value="1"/>
</dbReference>
<keyword evidence="4 6" id="KW-1133">Transmembrane helix</keyword>
<feature type="transmembrane region" description="Helical" evidence="6">
    <location>
        <begin position="187"/>
        <end position="212"/>
    </location>
</feature>
<dbReference type="InterPro" id="IPR005829">
    <property type="entry name" value="Sugar_transporter_CS"/>
</dbReference>
<name>A0A0D7A4H2_9AGAR</name>
<dbReference type="InterPro" id="IPR020846">
    <property type="entry name" value="MFS_dom"/>
</dbReference>
<dbReference type="PROSITE" id="PS50850">
    <property type="entry name" value="MFS"/>
    <property type="match status" value="1"/>
</dbReference>
<sequence length="463" mass="50363">MVCTLQGDSFTRYGWSVCLWIVTVAFQYGYHISALNQIQAVLSCRNIDPLAFPMQYGLPRCIPMNDFTFSVVTSMFTVGGLVGSMLSGTAMEKYGRRGALRFTAWLLVFGAGLLAVSSSVFMLVLGRHACIHDVLTTCICPVFLSEVSPAKISGSVGILTQMGIVTGIMTTQCLGLAFATPSRWRNVLFFSCALAVAQSLLASFIVESPAWLGRHGRPEDRKAAAHRLWRMNETDAEAPLIDDADARREESHSLASISVRQLLVSKELRTPLFVTSFAMLAQQLCVLYYSNNVLERSLGTEMGPYVSVGITVMNTIMTFAPIYLIGRLGYKQLLLISSTGVILSLVGVGFGLDSGLVILPSIAILTFVMSFALGLGPVPFVMVPEISPIHAVSAMSSVALSLNWIANFFVGLVFLELRDMLAGGDALKEGRVFYVFAVILGLCMTALMRFSKAFCEYISITSF</sequence>
<dbReference type="GO" id="GO:0016020">
    <property type="term" value="C:membrane"/>
    <property type="evidence" value="ECO:0007669"/>
    <property type="project" value="UniProtKB-SubCell"/>
</dbReference>
<evidence type="ECO:0000259" key="7">
    <source>
        <dbReference type="PROSITE" id="PS50850"/>
    </source>
</evidence>
<feature type="domain" description="Major facilitator superfamily (MFS) profile" evidence="7">
    <location>
        <begin position="17"/>
        <end position="455"/>
    </location>
</feature>
<feature type="transmembrane region" description="Helical" evidence="6">
    <location>
        <begin position="102"/>
        <end position="125"/>
    </location>
</feature>
<dbReference type="InterPro" id="IPR045263">
    <property type="entry name" value="GLUT"/>
</dbReference>